<keyword evidence="2" id="KW-1185">Reference proteome</keyword>
<gene>
    <name evidence="1" type="ORF">M2280_000726</name>
</gene>
<evidence type="ECO:0000313" key="1">
    <source>
        <dbReference type="EMBL" id="MDH6279517.1"/>
    </source>
</evidence>
<proteinExistence type="predicted"/>
<dbReference type="EMBL" id="JARXVC010000002">
    <property type="protein sequence ID" value="MDH6279517.1"/>
    <property type="molecule type" value="Genomic_DNA"/>
</dbReference>
<accession>A0ABT6M5D5</accession>
<dbReference type="Proteomes" id="UP001160334">
    <property type="component" value="Unassembled WGS sequence"/>
</dbReference>
<reference evidence="1 2" key="1">
    <citation type="submission" date="2023-04" db="EMBL/GenBank/DDBJ databases">
        <title>Forest soil microbial communities from Buena Vista Peninsula, Colon Province, Panama.</title>
        <authorList>
            <person name="Bouskill N."/>
        </authorList>
    </citation>
    <scope>NUCLEOTIDE SEQUENCE [LARGE SCALE GENOMIC DNA]</scope>
    <source>
        <strain evidence="1 2">CFH S0262</strain>
    </source>
</reference>
<sequence>MTADPLEHLDFAVICDLTDNDTGDCQRPATHIADIHMHTTQMPRVAICDHHVALHLGLEAQIRPGAHCRVCNQLVQPRDFIRNQEPL</sequence>
<evidence type="ECO:0000313" key="2">
    <source>
        <dbReference type="Proteomes" id="UP001160334"/>
    </source>
</evidence>
<protein>
    <submittedName>
        <fullName evidence="1">Uncharacterized protein</fullName>
    </submittedName>
</protein>
<dbReference type="RefSeq" id="WP_280758918.1">
    <property type="nucleotide sequence ID" value="NZ_JARXVC010000002.1"/>
</dbReference>
<organism evidence="1 2">
    <name type="scientific">Prescottella agglutinans</name>
    <dbReference type="NCBI Taxonomy" id="1644129"/>
    <lineage>
        <taxon>Bacteria</taxon>
        <taxon>Bacillati</taxon>
        <taxon>Actinomycetota</taxon>
        <taxon>Actinomycetes</taxon>
        <taxon>Mycobacteriales</taxon>
        <taxon>Nocardiaceae</taxon>
        <taxon>Prescottella</taxon>
    </lineage>
</organism>
<comment type="caution">
    <text evidence="1">The sequence shown here is derived from an EMBL/GenBank/DDBJ whole genome shotgun (WGS) entry which is preliminary data.</text>
</comment>
<name>A0ABT6M5D5_9NOCA</name>